<dbReference type="EMBL" id="CP040749">
    <property type="protein sequence ID" value="QCX36917.1"/>
    <property type="molecule type" value="Genomic_DNA"/>
</dbReference>
<evidence type="ECO:0000313" key="3">
    <source>
        <dbReference type="Proteomes" id="UP000306229"/>
    </source>
</evidence>
<feature type="transmembrane region" description="Helical" evidence="1">
    <location>
        <begin position="341"/>
        <end position="360"/>
    </location>
</feature>
<feature type="transmembrane region" description="Helical" evidence="1">
    <location>
        <begin position="229"/>
        <end position="251"/>
    </location>
</feature>
<dbReference type="KEGG" id="fbe:FF125_00145"/>
<proteinExistence type="predicted"/>
<dbReference type="RefSeq" id="WP_138947878.1">
    <property type="nucleotide sequence ID" value="NZ_CP040749.1"/>
</dbReference>
<evidence type="ECO:0000313" key="2">
    <source>
        <dbReference type="EMBL" id="QCX36917.1"/>
    </source>
</evidence>
<keyword evidence="1" id="KW-0472">Membrane</keyword>
<dbReference type="Pfam" id="PF13687">
    <property type="entry name" value="DUF4153"/>
    <property type="match status" value="1"/>
</dbReference>
<feature type="transmembrane region" description="Helical" evidence="1">
    <location>
        <begin position="53"/>
        <end position="83"/>
    </location>
</feature>
<protein>
    <submittedName>
        <fullName evidence="2">DUF4173 domain-containing protein</fullName>
    </submittedName>
</protein>
<feature type="transmembrane region" description="Helical" evidence="1">
    <location>
        <begin position="176"/>
        <end position="196"/>
    </location>
</feature>
<keyword evidence="1" id="KW-1133">Transmembrane helix</keyword>
<feature type="transmembrane region" description="Helical" evidence="1">
    <location>
        <begin position="135"/>
        <end position="156"/>
    </location>
</feature>
<sequence length="465" mass="53708">MNKNIPLIASSLIFSLLFFKQNIGLNFLLFSMLTIALLFIFNNKQFKTTKVLTTALVFLATATFVFIYNATLSVISSIVAFFYLLGTVSEVNSSVYIQLLNGFFSSIASGFSMYYNRFLEETEAVKKKSIDYVYWLKMIGIPTIVLLIFVILYRSANPYFDELLNKIDFSFINFQWILFTTLGYFLLLNITSPITIESATAFDLKTDNNLNKDDIKPQSNENLGQENQLGIILLVLLNMLIIFFLVTDTIYLTHLTDLNASDLSKAVHEGVYALITSIVFAIAIILYFFRGNLNFYKKNKNLKTLTTLWISLNIFLILFTAYKNNLYVNYHGLTYKRIGVFIYLLLSIIGLITTFIKVYATYNFWFLCRRNISIGFVALLVSSTINWDKLITKYNTQHAEHIDFDYLIDLSDNNTFTLKEYVDVLTNEPPISAQNKITHKYNQYCENLENNNWQELVFDNLILKP</sequence>
<feature type="transmembrane region" description="Helical" evidence="1">
    <location>
        <begin position="271"/>
        <end position="289"/>
    </location>
</feature>
<dbReference type="Proteomes" id="UP000306229">
    <property type="component" value="Chromosome"/>
</dbReference>
<dbReference type="InterPro" id="IPR025291">
    <property type="entry name" value="DUF4153"/>
</dbReference>
<accession>A0A5B7TPS6</accession>
<feature type="transmembrane region" description="Helical" evidence="1">
    <location>
        <begin position="301"/>
        <end position="321"/>
    </location>
</feature>
<name>A0A5B7TPS6_9FLAO</name>
<organism evidence="2 3">
    <name type="scientific">Aureibaculum algae</name>
    <dbReference type="NCBI Taxonomy" id="2584122"/>
    <lineage>
        <taxon>Bacteria</taxon>
        <taxon>Pseudomonadati</taxon>
        <taxon>Bacteroidota</taxon>
        <taxon>Flavobacteriia</taxon>
        <taxon>Flavobacteriales</taxon>
        <taxon>Flavobacteriaceae</taxon>
        <taxon>Aureibaculum</taxon>
    </lineage>
</organism>
<feature type="transmembrane region" description="Helical" evidence="1">
    <location>
        <begin position="23"/>
        <end position="41"/>
    </location>
</feature>
<reference evidence="2 3" key="1">
    <citation type="submission" date="2019-05" db="EMBL/GenBank/DDBJ databases">
        <title>Algicella ahnfeltiae gen. nov., sp. nov., a novel marine bacterium of the family Flavobacteriaceae isolated from a red alga.</title>
        <authorList>
            <person name="Nedashkovskaya O.I."/>
            <person name="Kukhlevskiy A.D."/>
            <person name="Kim S.-G."/>
            <person name="Zhukova N.V."/>
            <person name="Mikhailov V.V."/>
        </authorList>
    </citation>
    <scope>NUCLEOTIDE SEQUENCE [LARGE SCALE GENOMIC DNA]</scope>
    <source>
        <strain evidence="2 3">10Alg115</strain>
    </source>
</reference>
<dbReference type="AlphaFoldDB" id="A0A5B7TPS6"/>
<evidence type="ECO:0000256" key="1">
    <source>
        <dbReference type="SAM" id="Phobius"/>
    </source>
</evidence>
<gene>
    <name evidence="2" type="ORF">FF125_00145</name>
</gene>
<keyword evidence="1" id="KW-0812">Transmembrane</keyword>
<dbReference type="OrthoDB" id="627992at2"/>
<feature type="transmembrane region" description="Helical" evidence="1">
    <location>
        <begin position="95"/>
        <end position="115"/>
    </location>
</feature>
<keyword evidence="3" id="KW-1185">Reference proteome</keyword>